<reference evidence="3" key="1">
    <citation type="journal article" date="2023" name="Commun. Biol.">
        <title>Genome analysis of Parmales, the sister group of diatoms, reveals the evolutionary specialization of diatoms from phago-mixotrophs to photoautotrophs.</title>
        <authorList>
            <person name="Ban H."/>
            <person name="Sato S."/>
            <person name="Yoshikawa S."/>
            <person name="Yamada K."/>
            <person name="Nakamura Y."/>
            <person name="Ichinomiya M."/>
            <person name="Sato N."/>
            <person name="Blanc-Mathieu R."/>
            <person name="Endo H."/>
            <person name="Kuwata A."/>
            <person name="Ogata H."/>
        </authorList>
    </citation>
    <scope>NUCLEOTIDE SEQUENCE [LARGE SCALE GENOMIC DNA]</scope>
    <source>
        <strain evidence="3">NIES 3701</strain>
    </source>
</reference>
<proteinExistence type="predicted"/>
<evidence type="ECO:0000313" key="3">
    <source>
        <dbReference type="Proteomes" id="UP001165085"/>
    </source>
</evidence>
<evidence type="ECO:0000313" key="2">
    <source>
        <dbReference type="EMBL" id="GMH54922.1"/>
    </source>
</evidence>
<organism evidence="2 3">
    <name type="scientific">Triparma strigata</name>
    <dbReference type="NCBI Taxonomy" id="1606541"/>
    <lineage>
        <taxon>Eukaryota</taxon>
        <taxon>Sar</taxon>
        <taxon>Stramenopiles</taxon>
        <taxon>Ochrophyta</taxon>
        <taxon>Bolidophyceae</taxon>
        <taxon>Parmales</taxon>
        <taxon>Triparmaceae</taxon>
        <taxon>Triparma</taxon>
    </lineage>
</organism>
<sequence>MSNSAPALATLSQLTQQHLTNVLSLSKSLALRRAGMKCSTGSPTLTLDDLNAAIRQLGYDQVHGLGPIHQPAHHRSLALAQKNASESTLIVEFTHHNAEPLPTTLPPSKRPKLDNSSAPPSLLDSLTSPCPLKVFHKLCVKNHNTVSLSTVVNMINIRTVYPRYTLTLLNCLLESVSVASLQSTAHVVLPFILKSMFLKDGDFRRGLLCLSVFLERVGLADIKSRVLAKCVQRLENGGGEEDLKVIQAIAGDLVDRYRREGDANGEFWRNRDLELGKGEEELWCGDAGEVFI</sequence>
<comment type="caution">
    <text evidence="2">The sequence shown here is derived from an EMBL/GenBank/DDBJ whole genome shotgun (WGS) entry which is preliminary data.</text>
</comment>
<feature type="region of interest" description="Disordered" evidence="1">
    <location>
        <begin position="98"/>
        <end position="120"/>
    </location>
</feature>
<evidence type="ECO:0000256" key="1">
    <source>
        <dbReference type="SAM" id="MobiDB-lite"/>
    </source>
</evidence>
<name>A0A9W6ZPA4_9STRA</name>
<gene>
    <name evidence="2" type="ORF">TrST_g3707</name>
</gene>
<dbReference type="EMBL" id="BRXY01000030">
    <property type="protein sequence ID" value="GMH54922.1"/>
    <property type="molecule type" value="Genomic_DNA"/>
</dbReference>
<dbReference type="Proteomes" id="UP001165085">
    <property type="component" value="Unassembled WGS sequence"/>
</dbReference>
<protein>
    <submittedName>
        <fullName evidence="2">Uncharacterized protein</fullName>
    </submittedName>
</protein>
<dbReference type="AlphaFoldDB" id="A0A9W6ZPA4"/>
<dbReference type="OrthoDB" id="10477818at2759"/>
<keyword evidence="3" id="KW-1185">Reference proteome</keyword>
<accession>A0A9W6ZPA4</accession>